<organism evidence="1 2">
    <name type="scientific">Lentinus brumalis</name>
    <dbReference type="NCBI Taxonomy" id="2498619"/>
    <lineage>
        <taxon>Eukaryota</taxon>
        <taxon>Fungi</taxon>
        <taxon>Dikarya</taxon>
        <taxon>Basidiomycota</taxon>
        <taxon>Agaricomycotina</taxon>
        <taxon>Agaricomycetes</taxon>
        <taxon>Polyporales</taxon>
        <taxon>Polyporaceae</taxon>
        <taxon>Lentinus</taxon>
    </lineage>
</organism>
<reference evidence="1 2" key="1">
    <citation type="journal article" date="2018" name="Biotechnol. Biofuels">
        <title>Integrative visual omics of the white-rot fungus Polyporus brumalis exposes the biotechnological potential of its oxidative enzymes for delignifying raw plant biomass.</title>
        <authorList>
            <person name="Miyauchi S."/>
            <person name="Rancon A."/>
            <person name="Drula E."/>
            <person name="Hage H."/>
            <person name="Chaduli D."/>
            <person name="Favel A."/>
            <person name="Grisel S."/>
            <person name="Henrissat B."/>
            <person name="Herpoel-Gimbert I."/>
            <person name="Ruiz-Duenas F.J."/>
            <person name="Chevret D."/>
            <person name="Hainaut M."/>
            <person name="Lin J."/>
            <person name="Wang M."/>
            <person name="Pangilinan J."/>
            <person name="Lipzen A."/>
            <person name="Lesage-Meessen L."/>
            <person name="Navarro D."/>
            <person name="Riley R."/>
            <person name="Grigoriev I.V."/>
            <person name="Zhou S."/>
            <person name="Raouche S."/>
            <person name="Rosso M.N."/>
        </authorList>
    </citation>
    <scope>NUCLEOTIDE SEQUENCE [LARGE SCALE GENOMIC DNA]</scope>
    <source>
        <strain evidence="1 2">BRFM 1820</strain>
    </source>
</reference>
<dbReference type="AlphaFoldDB" id="A0A371DIQ0"/>
<dbReference type="EMBL" id="KZ857390">
    <property type="protein sequence ID" value="RDX52396.1"/>
    <property type="molecule type" value="Genomic_DNA"/>
</dbReference>
<proteinExistence type="predicted"/>
<name>A0A371DIQ0_9APHY</name>
<keyword evidence="2" id="KW-1185">Reference proteome</keyword>
<gene>
    <name evidence="1" type="ORF">OH76DRAFT_156280</name>
</gene>
<dbReference type="Proteomes" id="UP000256964">
    <property type="component" value="Unassembled WGS sequence"/>
</dbReference>
<accession>A0A371DIQ0</accession>
<sequence length="76" mass="8209">MSDRMTAILLTARAPTHQLLSARRFLRAALPAARSLRPSILHLTLALAAVMPAESVIHHSLVLLTPRPVYGAYSGP</sequence>
<evidence type="ECO:0000313" key="1">
    <source>
        <dbReference type="EMBL" id="RDX52396.1"/>
    </source>
</evidence>
<evidence type="ECO:0000313" key="2">
    <source>
        <dbReference type="Proteomes" id="UP000256964"/>
    </source>
</evidence>
<protein>
    <submittedName>
        <fullName evidence="1">Uncharacterized protein</fullName>
    </submittedName>
</protein>